<feature type="transmembrane region" description="Helical" evidence="1">
    <location>
        <begin position="100"/>
        <end position="117"/>
    </location>
</feature>
<geneLocation type="plasmid" evidence="2 3">
    <name>pGspE55-1</name>
</geneLocation>
<evidence type="ECO:0000313" key="2">
    <source>
        <dbReference type="EMBL" id="BBW98963.1"/>
    </source>
</evidence>
<feature type="transmembrane region" description="Helical" evidence="1">
    <location>
        <begin position="12"/>
        <end position="31"/>
    </location>
</feature>
<feature type="transmembrane region" description="Helical" evidence="1">
    <location>
        <begin position="129"/>
        <end position="151"/>
    </location>
</feature>
<accession>A0A679FS35</accession>
<dbReference type="Proteomes" id="UP000501421">
    <property type="component" value="Plasmid pGspE55-1"/>
</dbReference>
<organism evidence="2 3">
    <name type="scientific">Geobacillus subterraneus</name>
    <dbReference type="NCBI Taxonomy" id="129338"/>
    <lineage>
        <taxon>Bacteria</taxon>
        <taxon>Bacillati</taxon>
        <taxon>Bacillota</taxon>
        <taxon>Bacilli</taxon>
        <taxon>Bacillales</taxon>
        <taxon>Anoxybacillaceae</taxon>
        <taxon>Geobacillus</taxon>
    </lineage>
</organism>
<gene>
    <name evidence="2" type="ORF">GsuE55_37960</name>
</gene>
<keyword evidence="1" id="KW-0472">Membrane</keyword>
<reference evidence="3" key="1">
    <citation type="journal article" date="2020" name="Microbiol. Resour. Announc.">
        <title>Complete Genome Sequence of Geobacillus sp. Strain E55-1, Isolated from Mine Geyser in Japan.</title>
        <authorList>
            <person name="Miyazaki K."/>
            <person name="Hase E."/>
            <person name="Tokito N."/>
        </authorList>
    </citation>
    <scope>NUCLEOTIDE SEQUENCE [LARGE SCALE GENOMIC DNA]</scope>
    <source>
        <strain evidence="3">E55-1</strain>
        <plasmid evidence="3">pGspE55-1</plasmid>
    </source>
</reference>
<keyword evidence="1" id="KW-0812">Transmembrane</keyword>
<dbReference type="AlphaFoldDB" id="A0A679FS35"/>
<name>A0A679FS35_9BACL</name>
<proteinExistence type="predicted"/>
<evidence type="ECO:0000313" key="3">
    <source>
        <dbReference type="Proteomes" id="UP000501421"/>
    </source>
</evidence>
<keyword evidence="2" id="KW-0614">Plasmid</keyword>
<dbReference type="EMBL" id="AP022558">
    <property type="protein sequence ID" value="BBW98963.1"/>
    <property type="molecule type" value="Genomic_DNA"/>
</dbReference>
<feature type="transmembrane region" description="Helical" evidence="1">
    <location>
        <begin position="51"/>
        <end position="72"/>
    </location>
</feature>
<evidence type="ECO:0000256" key="1">
    <source>
        <dbReference type="SAM" id="Phobius"/>
    </source>
</evidence>
<keyword evidence="3" id="KW-1185">Reference proteome</keyword>
<dbReference type="RefSeq" id="WP_172418932.1">
    <property type="nucleotide sequence ID" value="NZ_AP022558.1"/>
</dbReference>
<sequence>MESKGRIHLYNFSTLVLMHAIGFVLFLTVSLEAKLIDFLLQPFAGMTGRERMEGVVVLLSMGASFWVCRYVFLAVKEEIRYLLTGEGISFKTYKGRKEAFYGYLISCLLTGQVWLALWCAGKYEWLRFVVYMVISPLLGWFLIKTILDVWVEVSSRPESK</sequence>
<protein>
    <submittedName>
        <fullName evidence="2">Uncharacterized protein</fullName>
    </submittedName>
</protein>
<keyword evidence="1" id="KW-1133">Transmembrane helix</keyword>